<dbReference type="Gene3D" id="4.10.60.10">
    <property type="entry name" value="Zinc finger, CCHC-type"/>
    <property type="match status" value="1"/>
</dbReference>
<name>A0AA39AMU5_VITRO</name>
<gene>
    <name evidence="3" type="ORF">PVL29_001483</name>
</gene>
<proteinExistence type="predicted"/>
<keyword evidence="1" id="KW-0863">Zinc-finger</keyword>
<organism evidence="3 4">
    <name type="scientific">Vitis rotundifolia</name>
    <name type="common">Muscadine grape</name>
    <dbReference type="NCBI Taxonomy" id="103349"/>
    <lineage>
        <taxon>Eukaryota</taxon>
        <taxon>Viridiplantae</taxon>
        <taxon>Streptophyta</taxon>
        <taxon>Embryophyta</taxon>
        <taxon>Tracheophyta</taxon>
        <taxon>Spermatophyta</taxon>
        <taxon>Magnoliopsida</taxon>
        <taxon>eudicotyledons</taxon>
        <taxon>Gunneridae</taxon>
        <taxon>Pentapetalae</taxon>
        <taxon>rosids</taxon>
        <taxon>Vitales</taxon>
        <taxon>Vitaceae</taxon>
        <taxon>Viteae</taxon>
        <taxon>Vitis</taxon>
    </lineage>
</organism>
<dbReference type="EMBL" id="JARBHA010000001">
    <property type="protein sequence ID" value="KAJ9710029.1"/>
    <property type="molecule type" value="Genomic_DNA"/>
</dbReference>
<sequence length="173" mass="20417">MIVIEYASKFTQLLRYAPHVAVVVRALIIERDMKEAQRLKSRNSKFCDSKKWEGDFKHQKVTHPQYQPIKQKQNGGTTNWIKETRKCYECDDVGHLWRECPRFQQRSYQSSQQQFQHMNSSCIQGRQPQGEGNFKQKRLRDELDKAKVARKSLCINITKCKIKCLGGMYDLML</sequence>
<dbReference type="InterPro" id="IPR001878">
    <property type="entry name" value="Znf_CCHC"/>
</dbReference>
<comment type="caution">
    <text evidence="3">The sequence shown here is derived from an EMBL/GenBank/DDBJ whole genome shotgun (WGS) entry which is preliminary data.</text>
</comment>
<dbReference type="InterPro" id="IPR036875">
    <property type="entry name" value="Znf_CCHC_sf"/>
</dbReference>
<evidence type="ECO:0000313" key="4">
    <source>
        <dbReference type="Proteomes" id="UP001168098"/>
    </source>
</evidence>
<dbReference type="GO" id="GO:0003676">
    <property type="term" value="F:nucleic acid binding"/>
    <property type="evidence" value="ECO:0007669"/>
    <property type="project" value="InterPro"/>
</dbReference>
<feature type="domain" description="CCHC-type" evidence="2">
    <location>
        <begin position="85"/>
        <end position="102"/>
    </location>
</feature>
<reference evidence="3 4" key="1">
    <citation type="journal article" date="2023" name="BMC Biotechnol.">
        <title>Vitis rotundifolia cv Carlos genome sequencing.</title>
        <authorList>
            <person name="Huff M."/>
            <person name="Hulse-Kemp A."/>
            <person name="Scheffler B."/>
            <person name="Youngblood R."/>
            <person name="Simpson S."/>
            <person name="Babiker E."/>
            <person name="Staton M."/>
        </authorList>
    </citation>
    <scope>NUCLEOTIDE SEQUENCE [LARGE SCALE GENOMIC DNA]</scope>
    <source>
        <tissue evidence="3">Leaf</tissue>
    </source>
</reference>
<dbReference type="PROSITE" id="PS50158">
    <property type="entry name" value="ZF_CCHC"/>
    <property type="match status" value="1"/>
</dbReference>
<dbReference type="Proteomes" id="UP001168098">
    <property type="component" value="Unassembled WGS sequence"/>
</dbReference>
<evidence type="ECO:0000259" key="2">
    <source>
        <dbReference type="PROSITE" id="PS50158"/>
    </source>
</evidence>
<keyword evidence="4" id="KW-1185">Reference proteome</keyword>
<dbReference type="AlphaFoldDB" id="A0AA39AMU5"/>
<accession>A0AA39AMU5</accession>
<protein>
    <recommendedName>
        <fullName evidence="2">CCHC-type domain-containing protein</fullName>
    </recommendedName>
</protein>
<evidence type="ECO:0000256" key="1">
    <source>
        <dbReference type="PROSITE-ProRule" id="PRU00047"/>
    </source>
</evidence>
<dbReference type="SUPFAM" id="SSF57756">
    <property type="entry name" value="Retrovirus zinc finger-like domains"/>
    <property type="match status" value="1"/>
</dbReference>
<keyword evidence="1" id="KW-0479">Metal-binding</keyword>
<evidence type="ECO:0000313" key="3">
    <source>
        <dbReference type="EMBL" id="KAJ9710029.1"/>
    </source>
</evidence>
<dbReference type="GO" id="GO:0008270">
    <property type="term" value="F:zinc ion binding"/>
    <property type="evidence" value="ECO:0007669"/>
    <property type="project" value="UniProtKB-KW"/>
</dbReference>
<keyword evidence="1" id="KW-0862">Zinc</keyword>